<organism evidence="1 2">
    <name type="scientific">Leptospira inadai serovar Lyme</name>
    <dbReference type="NCBI Taxonomy" id="293084"/>
    <lineage>
        <taxon>Bacteria</taxon>
        <taxon>Pseudomonadati</taxon>
        <taxon>Spirochaetota</taxon>
        <taxon>Spirochaetia</taxon>
        <taxon>Leptospirales</taxon>
        <taxon>Leptospiraceae</taxon>
        <taxon>Leptospira</taxon>
    </lineage>
</organism>
<accession>A0ABX4YCI2</accession>
<evidence type="ECO:0000313" key="2">
    <source>
        <dbReference type="Proteomes" id="UP000094669"/>
    </source>
</evidence>
<evidence type="ECO:0000313" key="1">
    <source>
        <dbReference type="EMBL" id="PNV71498.1"/>
    </source>
</evidence>
<sequence length="82" mass="9944">MNDELEDFKFHSGVKEFRNLIEDAIYEKNIDKIMIDLIFREIDRVYKERDKLASELFSLRDFIDLCDLNGDYFRFLQIGDIE</sequence>
<dbReference type="Proteomes" id="UP000094669">
    <property type="component" value="Unassembled WGS sequence"/>
</dbReference>
<dbReference type="RefSeq" id="WP_010417553.1">
    <property type="nucleotide sequence ID" value="NZ_MCRM02000045.1"/>
</dbReference>
<proteinExistence type="predicted"/>
<protein>
    <submittedName>
        <fullName evidence="1">Uncharacterized protein</fullName>
    </submittedName>
</protein>
<dbReference type="EMBL" id="MCRM02000045">
    <property type="protein sequence ID" value="PNV71498.1"/>
    <property type="molecule type" value="Genomic_DNA"/>
</dbReference>
<gene>
    <name evidence="1" type="ORF">BES34_021410</name>
</gene>
<comment type="caution">
    <text evidence="1">The sequence shown here is derived from an EMBL/GenBank/DDBJ whole genome shotgun (WGS) entry which is preliminary data.</text>
</comment>
<reference evidence="1" key="1">
    <citation type="submission" date="2018-01" db="EMBL/GenBank/DDBJ databases">
        <title>Genomic characterization of Leptospira inadai serogroup Lyme isolated from captured rat in Brazil and comparative analysis with human reference strain.</title>
        <authorList>
            <person name="Moreno L.Z."/>
            <person name="Loureiro A.P."/>
            <person name="Miraglia F."/>
            <person name="Kremer F.S."/>
            <person name="Eslabao M.R."/>
            <person name="Dellagostin O.A."/>
            <person name="Lilenbaum W."/>
            <person name="Moreno A.M."/>
        </authorList>
    </citation>
    <scope>NUCLEOTIDE SEQUENCE [LARGE SCALE GENOMIC DNA]</scope>
    <source>
        <strain evidence="1">M34/99</strain>
    </source>
</reference>
<keyword evidence="2" id="KW-1185">Reference proteome</keyword>
<name>A0ABX4YCI2_9LEPT</name>